<evidence type="ECO:0000256" key="1">
    <source>
        <dbReference type="SAM" id="MobiDB-lite"/>
    </source>
</evidence>
<gene>
    <name evidence="3" type="ORF">V6624_08625</name>
</gene>
<protein>
    <submittedName>
        <fullName evidence="3">Uncharacterized protein</fullName>
    </submittedName>
</protein>
<evidence type="ECO:0000313" key="3">
    <source>
        <dbReference type="EMBL" id="WXK51692.1"/>
    </source>
</evidence>
<keyword evidence="4" id="KW-1185">Reference proteome</keyword>
<dbReference type="RefSeq" id="WP_338841559.1">
    <property type="nucleotide sequence ID" value="NZ_CP147988.1"/>
</dbReference>
<reference evidence="3 4" key="1">
    <citation type="submission" date="2024-02" db="EMBL/GenBank/DDBJ databases">
        <title>complete genome of Flavobacterium ginsenosidimutans Str. YTB16.</title>
        <authorList>
            <person name="Wang Q."/>
        </authorList>
    </citation>
    <scope>NUCLEOTIDE SEQUENCE [LARGE SCALE GENOMIC DNA]</scope>
    <source>
        <strain evidence="3 4">YTB16</strain>
    </source>
</reference>
<evidence type="ECO:0000256" key="2">
    <source>
        <dbReference type="SAM" id="Phobius"/>
    </source>
</evidence>
<feature type="region of interest" description="Disordered" evidence="1">
    <location>
        <begin position="42"/>
        <end position="61"/>
    </location>
</feature>
<organism evidence="3 4">
    <name type="scientific">Flavobacterium ginsenosidimutans</name>
    <dbReference type="NCBI Taxonomy" id="687844"/>
    <lineage>
        <taxon>Bacteria</taxon>
        <taxon>Pseudomonadati</taxon>
        <taxon>Bacteroidota</taxon>
        <taxon>Flavobacteriia</taxon>
        <taxon>Flavobacteriales</taxon>
        <taxon>Flavobacteriaceae</taxon>
        <taxon>Flavobacterium</taxon>
    </lineage>
</organism>
<keyword evidence="2" id="KW-1133">Transmembrane helix</keyword>
<name>A0ABZ2QB77_9FLAO</name>
<accession>A0ABZ2QB77</accession>
<feature type="transmembrane region" description="Helical" evidence="2">
    <location>
        <begin position="12"/>
        <end position="30"/>
    </location>
</feature>
<keyword evidence="2" id="KW-0812">Transmembrane</keyword>
<evidence type="ECO:0000313" key="4">
    <source>
        <dbReference type="Proteomes" id="UP001447857"/>
    </source>
</evidence>
<sequence length="61" mass="7102">MERIFDFIRNNITSLLIGLCCFGVYLYFTIAGNRICDCESTENYKSTTSGSRSSYNHFYHK</sequence>
<proteinExistence type="predicted"/>
<dbReference type="EMBL" id="CP147988">
    <property type="protein sequence ID" value="WXK51692.1"/>
    <property type="molecule type" value="Genomic_DNA"/>
</dbReference>
<dbReference type="Proteomes" id="UP001447857">
    <property type="component" value="Chromosome"/>
</dbReference>
<keyword evidence="2" id="KW-0472">Membrane</keyword>